<organism evidence="9 10">
    <name type="scientific">Capsulimonas corticalis</name>
    <dbReference type="NCBI Taxonomy" id="2219043"/>
    <lineage>
        <taxon>Bacteria</taxon>
        <taxon>Bacillati</taxon>
        <taxon>Armatimonadota</taxon>
        <taxon>Armatimonadia</taxon>
        <taxon>Capsulimonadales</taxon>
        <taxon>Capsulimonadaceae</taxon>
        <taxon>Capsulimonas</taxon>
    </lineage>
</organism>
<gene>
    <name evidence="9" type="ORF">CCAX7_65460</name>
</gene>
<evidence type="ECO:0000313" key="9">
    <source>
        <dbReference type="EMBL" id="BDI34495.1"/>
    </source>
</evidence>
<evidence type="ECO:0000256" key="8">
    <source>
        <dbReference type="RuleBase" id="RU004057"/>
    </source>
</evidence>
<keyword evidence="10" id="KW-1185">Reference proteome</keyword>
<keyword evidence="3" id="KW-1003">Cell membrane</keyword>
<evidence type="ECO:0000256" key="1">
    <source>
        <dbReference type="ARBA" id="ARBA00004651"/>
    </source>
</evidence>
<dbReference type="PANTHER" id="PTHR30625:SF15">
    <property type="entry name" value="BIOPOLYMER TRANSPORT PROTEIN EXBB"/>
    <property type="match status" value="1"/>
</dbReference>
<evidence type="ECO:0000256" key="4">
    <source>
        <dbReference type="ARBA" id="ARBA00022692"/>
    </source>
</evidence>
<evidence type="ECO:0000256" key="3">
    <source>
        <dbReference type="ARBA" id="ARBA00022475"/>
    </source>
</evidence>
<protein>
    <submittedName>
        <fullName evidence="9">Biopolymer transporter ExbB</fullName>
    </submittedName>
</protein>
<dbReference type="Pfam" id="PF01618">
    <property type="entry name" value="MotA_ExbB"/>
    <property type="match status" value="1"/>
</dbReference>
<evidence type="ECO:0000256" key="6">
    <source>
        <dbReference type="ARBA" id="ARBA00022989"/>
    </source>
</evidence>
<dbReference type="GO" id="GO:0005886">
    <property type="term" value="C:plasma membrane"/>
    <property type="evidence" value="ECO:0007669"/>
    <property type="project" value="UniProtKB-SubCell"/>
</dbReference>
<dbReference type="EMBL" id="AP025739">
    <property type="protein sequence ID" value="BDI34495.1"/>
    <property type="molecule type" value="Genomic_DNA"/>
</dbReference>
<dbReference type="OrthoDB" id="4045at2"/>
<evidence type="ECO:0000256" key="7">
    <source>
        <dbReference type="ARBA" id="ARBA00023136"/>
    </source>
</evidence>
<comment type="similarity">
    <text evidence="8">Belongs to the exbB/tolQ family.</text>
</comment>
<sequence length="208" mass="22402">MNSFMTYMHQGGVMMYPLILCAIVAIGIILERMITFRKASSVDPEVLLDDVREATQSGDYAAAIRHMETFKTPLARIMASGLRNADRSAEAMEIAMAHEAANELPALENYLLGLKTIITIAPLLGLLGTIAGMISSFKQVAAGGLSSPTAVMSGVSESLISTATGIVVATAAVIFYNYFSNLIKRFVEDLEYYGDELTNLVTGRVVHS</sequence>
<keyword evidence="4" id="KW-0812">Transmembrane</keyword>
<evidence type="ECO:0000256" key="5">
    <source>
        <dbReference type="ARBA" id="ARBA00022927"/>
    </source>
</evidence>
<comment type="subcellular location">
    <subcellularLocation>
        <location evidence="1">Cell membrane</location>
        <topology evidence="1">Multi-pass membrane protein</topology>
    </subcellularLocation>
    <subcellularLocation>
        <location evidence="8">Membrane</location>
        <topology evidence="8">Multi-pass membrane protein</topology>
    </subcellularLocation>
</comment>
<dbReference type="GO" id="GO:0017038">
    <property type="term" value="P:protein import"/>
    <property type="evidence" value="ECO:0007669"/>
    <property type="project" value="TreeGrafter"/>
</dbReference>
<reference evidence="9 10" key="1">
    <citation type="journal article" date="2019" name="Int. J. Syst. Evol. Microbiol.">
        <title>Capsulimonas corticalis gen. nov., sp. nov., an aerobic capsulated bacterium, of a novel bacterial order, Capsulimonadales ord. nov., of the class Armatimonadia of the phylum Armatimonadetes.</title>
        <authorList>
            <person name="Li J."/>
            <person name="Kudo C."/>
            <person name="Tonouchi A."/>
        </authorList>
    </citation>
    <scope>NUCLEOTIDE SEQUENCE [LARGE SCALE GENOMIC DNA]</scope>
    <source>
        <strain evidence="9 10">AX-7</strain>
    </source>
</reference>
<evidence type="ECO:0000256" key="2">
    <source>
        <dbReference type="ARBA" id="ARBA00022448"/>
    </source>
</evidence>
<dbReference type="AlphaFoldDB" id="A0A402CR35"/>
<proteinExistence type="inferred from homology"/>
<evidence type="ECO:0000313" key="10">
    <source>
        <dbReference type="Proteomes" id="UP000287394"/>
    </source>
</evidence>
<dbReference type="PANTHER" id="PTHR30625">
    <property type="entry name" value="PROTEIN TOLQ"/>
    <property type="match status" value="1"/>
</dbReference>
<dbReference type="RefSeq" id="WP_119319853.1">
    <property type="nucleotide sequence ID" value="NZ_AP025739.1"/>
</dbReference>
<dbReference type="InterPro" id="IPR002898">
    <property type="entry name" value="MotA_ExbB_proton_chnl"/>
</dbReference>
<keyword evidence="2 8" id="KW-0813">Transport</keyword>
<dbReference type="InterPro" id="IPR050790">
    <property type="entry name" value="ExbB/TolQ_transport"/>
</dbReference>
<name>A0A402CR35_9BACT</name>
<keyword evidence="7" id="KW-0472">Membrane</keyword>
<keyword evidence="5 8" id="KW-0653">Protein transport</keyword>
<dbReference type="Proteomes" id="UP000287394">
    <property type="component" value="Chromosome"/>
</dbReference>
<dbReference type="KEGG" id="ccot:CCAX7_65460"/>
<accession>A0A402CR35</accession>
<keyword evidence="6" id="KW-1133">Transmembrane helix</keyword>